<dbReference type="AlphaFoldDB" id="A0AA42H1N6"/>
<dbReference type="Proteomes" id="UP001158087">
    <property type="component" value="Unassembled WGS sequence"/>
</dbReference>
<dbReference type="InterPro" id="IPR018656">
    <property type="entry name" value="DUF2087"/>
</dbReference>
<name>A0AA42H1N6_9HYPH</name>
<reference evidence="3" key="1">
    <citation type="submission" date="2022-09" db="EMBL/GenBank/DDBJ databases">
        <title>Intensive care unit water sources are persistently colonized with multi-drug resistant bacteria and are the site of extensive horizontal gene transfer of antibiotic resistance genes.</title>
        <authorList>
            <person name="Diorio-Toth L."/>
        </authorList>
    </citation>
    <scope>NUCLEOTIDE SEQUENCE</scope>
    <source>
        <strain evidence="3">GD04153</strain>
    </source>
</reference>
<evidence type="ECO:0000259" key="2">
    <source>
        <dbReference type="Pfam" id="PF09860"/>
    </source>
</evidence>
<evidence type="ECO:0000313" key="4">
    <source>
        <dbReference type="Proteomes" id="UP001158087"/>
    </source>
</evidence>
<feature type="region of interest" description="Disordered" evidence="1">
    <location>
        <begin position="1"/>
        <end position="20"/>
    </location>
</feature>
<organism evidence="3 4">
    <name type="scientific">Brucella intermedia GD04153</name>
    <dbReference type="NCBI Taxonomy" id="2975438"/>
    <lineage>
        <taxon>Bacteria</taxon>
        <taxon>Pseudomonadati</taxon>
        <taxon>Pseudomonadota</taxon>
        <taxon>Alphaproteobacteria</taxon>
        <taxon>Hyphomicrobiales</taxon>
        <taxon>Brucellaceae</taxon>
        <taxon>Brucella/Ochrobactrum group</taxon>
        <taxon>Brucella</taxon>
    </lineage>
</organism>
<dbReference type="EMBL" id="JAODYY010000012">
    <property type="protein sequence ID" value="MDH0126359.1"/>
    <property type="molecule type" value="Genomic_DNA"/>
</dbReference>
<evidence type="ECO:0000256" key="1">
    <source>
        <dbReference type="SAM" id="MobiDB-lite"/>
    </source>
</evidence>
<comment type="caution">
    <text evidence="3">The sequence shown here is derived from an EMBL/GenBank/DDBJ whole genome shotgun (WGS) entry which is preliminary data.</text>
</comment>
<sequence>MAITDLNLTGTPQGSGTMPRELIPLHVNDISALARNIRSAYADREKQPSHLEVLNILAKSAGYKNFQHLRSGAKEPVKEEKHPVIDRASVERVARCFDKDGVLTRFPSKRPDQISVLWVLWSRLPARTKLTEAEVNALMKAWHSFGDHALLRREICDAGLVSRTRDGRVYIRMELPMPPLAQAIARQIADK</sequence>
<protein>
    <submittedName>
        <fullName evidence="3">DUF2087 domain-containing protein</fullName>
    </submittedName>
</protein>
<feature type="domain" description="DUF2087" evidence="2">
    <location>
        <begin position="103"/>
        <end position="172"/>
    </location>
</feature>
<feature type="compositionally biased region" description="Polar residues" evidence="1">
    <location>
        <begin position="1"/>
        <end position="16"/>
    </location>
</feature>
<dbReference type="Pfam" id="PF09860">
    <property type="entry name" value="DUF2087"/>
    <property type="match status" value="1"/>
</dbReference>
<evidence type="ECO:0000313" key="3">
    <source>
        <dbReference type="EMBL" id="MDH0126359.1"/>
    </source>
</evidence>
<proteinExistence type="predicted"/>
<gene>
    <name evidence="3" type="ORF">N7376_20515</name>
</gene>
<accession>A0AA42H1N6</accession>